<keyword evidence="1" id="KW-1133">Transmembrane helix</keyword>
<keyword evidence="1" id="KW-0812">Transmembrane</keyword>
<gene>
    <name evidence="2" type="ORF">NPIL_457141</name>
</gene>
<sequence>MPLLAFDLLIGHFLIENWTLNISFTNEGKSRIDNSLNQYTSISFKMRTSHFILICFVFCSLVLTSSEVVASPHKVRRSIHKRDDYSIQNLGKEMIHSIIDGIVDTMASVVGKR</sequence>
<dbReference type="Proteomes" id="UP000887013">
    <property type="component" value="Unassembled WGS sequence"/>
</dbReference>
<keyword evidence="1" id="KW-0472">Membrane</keyword>
<dbReference type="EMBL" id="BMAW01114921">
    <property type="protein sequence ID" value="GFT63981.1"/>
    <property type="molecule type" value="Genomic_DNA"/>
</dbReference>
<proteinExistence type="predicted"/>
<evidence type="ECO:0000313" key="3">
    <source>
        <dbReference type="Proteomes" id="UP000887013"/>
    </source>
</evidence>
<name>A0A8X6PCQ6_NEPPI</name>
<accession>A0A8X6PCQ6</accession>
<organism evidence="2 3">
    <name type="scientific">Nephila pilipes</name>
    <name type="common">Giant wood spider</name>
    <name type="synonym">Nephila maculata</name>
    <dbReference type="NCBI Taxonomy" id="299642"/>
    <lineage>
        <taxon>Eukaryota</taxon>
        <taxon>Metazoa</taxon>
        <taxon>Ecdysozoa</taxon>
        <taxon>Arthropoda</taxon>
        <taxon>Chelicerata</taxon>
        <taxon>Arachnida</taxon>
        <taxon>Araneae</taxon>
        <taxon>Araneomorphae</taxon>
        <taxon>Entelegynae</taxon>
        <taxon>Araneoidea</taxon>
        <taxon>Nephilidae</taxon>
        <taxon>Nephila</taxon>
    </lineage>
</organism>
<dbReference type="AlphaFoldDB" id="A0A8X6PCQ6"/>
<evidence type="ECO:0000313" key="2">
    <source>
        <dbReference type="EMBL" id="GFT63981.1"/>
    </source>
</evidence>
<protein>
    <submittedName>
        <fullName evidence="2">Uncharacterized protein</fullName>
    </submittedName>
</protein>
<evidence type="ECO:0000256" key="1">
    <source>
        <dbReference type="SAM" id="Phobius"/>
    </source>
</evidence>
<comment type="caution">
    <text evidence="2">The sequence shown here is derived from an EMBL/GenBank/DDBJ whole genome shotgun (WGS) entry which is preliminary data.</text>
</comment>
<feature type="transmembrane region" description="Helical" evidence="1">
    <location>
        <begin position="51"/>
        <end position="70"/>
    </location>
</feature>
<keyword evidence="3" id="KW-1185">Reference proteome</keyword>
<dbReference type="OrthoDB" id="6435618at2759"/>
<reference evidence="2" key="1">
    <citation type="submission" date="2020-08" db="EMBL/GenBank/DDBJ databases">
        <title>Multicomponent nature underlies the extraordinary mechanical properties of spider dragline silk.</title>
        <authorList>
            <person name="Kono N."/>
            <person name="Nakamura H."/>
            <person name="Mori M."/>
            <person name="Yoshida Y."/>
            <person name="Ohtoshi R."/>
            <person name="Malay A.D."/>
            <person name="Moran D.A.P."/>
            <person name="Tomita M."/>
            <person name="Numata K."/>
            <person name="Arakawa K."/>
        </authorList>
    </citation>
    <scope>NUCLEOTIDE SEQUENCE</scope>
</reference>